<dbReference type="Proteomes" id="UP001250656">
    <property type="component" value="Unassembled WGS sequence"/>
</dbReference>
<proteinExistence type="predicted"/>
<dbReference type="RefSeq" id="WP_314012574.1">
    <property type="nucleotide sequence ID" value="NZ_JAVTTP010000001.1"/>
</dbReference>
<keyword evidence="5" id="KW-1185">Reference proteome</keyword>
<feature type="domain" description="Putative beta-lactamase-inhibitor-like PepSY-like" evidence="3">
    <location>
        <begin position="304"/>
        <end position="357"/>
    </location>
</feature>
<evidence type="ECO:0000256" key="2">
    <source>
        <dbReference type="SAM" id="SignalP"/>
    </source>
</evidence>
<feature type="compositionally biased region" description="Low complexity" evidence="1">
    <location>
        <begin position="20"/>
        <end position="40"/>
    </location>
</feature>
<reference evidence="4 5" key="1">
    <citation type="submission" date="2023-09" db="EMBL/GenBank/DDBJ databases">
        <title>Novel taxa isolated from Blanes Bay.</title>
        <authorList>
            <person name="Rey-Velasco X."/>
            <person name="Lucena T."/>
        </authorList>
    </citation>
    <scope>NUCLEOTIDE SEQUENCE [LARGE SCALE GENOMIC DNA]</scope>
    <source>
        <strain evidence="4 5">S334</strain>
    </source>
</reference>
<keyword evidence="2" id="KW-0732">Signal</keyword>
<dbReference type="SUPFAM" id="SSF160574">
    <property type="entry name" value="BT0923-like"/>
    <property type="match status" value="1"/>
</dbReference>
<accession>A0ABU3L319</accession>
<dbReference type="InterPro" id="IPR021533">
    <property type="entry name" value="PepSY-like"/>
</dbReference>
<comment type="caution">
    <text evidence="4">The sequence shown here is derived from an EMBL/GenBank/DDBJ whole genome shotgun (WGS) entry which is preliminary data.</text>
</comment>
<feature type="signal peptide" evidence="2">
    <location>
        <begin position="1"/>
        <end position="19"/>
    </location>
</feature>
<dbReference type="EMBL" id="JAVTTP010000001">
    <property type="protein sequence ID" value="MDT7827589.1"/>
    <property type="molecule type" value="Genomic_DNA"/>
</dbReference>
<dbReference type="Pfam" id="PF11396">
    <property type="entry name" value="PepSY_like"/>
    <property type="match status" value="1"/>
</dbReference>
<feature type="compositionally biased region" description="Basic and acidic residues" evidence="1">
    <location>
        <begin position="249"/>
        <end position="286"/>
    </location>
</feature>
<feature type="compositionally biased region" description="Basic and acidic residues" evidence="1">
    <location>
        <begin position="192"/>
        <end position="216"/>
    </location>
</feature>
<protein>
    <submittedName>
        <fullName evidence="4">PepSY-like domain-containing protein</fullName>
    </submittedName>
</protein>
<feature type="chain" id="PRO_5046865433" evidence="2">
    <location>
        <begin position="20"/>
        <end position="361"/>
    </location>
</feature>
<feature type="region of interest" description="Disordered" evidence="1">
    <location>
        <begin position="18"/>
        <end position="310"/>
    </location>
</feature>
<dbReference type="Gene3D" id="3.40.1420.30">
    <property type="match status" value="1"/>
</dbReference>
<feature type="compositionally biased region" description="Basic and acidic residues" evidence="1">
    <location>
        <begin position="143"/>
        <end position="158"/>
    </location>
</feature>
<gene>
    <name evidence="4" type="ORF">RQM65_02780</name>
</gene>
<organism evidence="4 5">
    <name type="scientific">Pricia mediterranea</name>
    <dbReference type="NCBI Taxonomy" id="3076079"/>
    <lineage>
        <taxon>Bacteria</taxon>
        <taxon>Pseudomonadati</taxon>
        <taxon>Bacteroidota</taxon>
        <taxon>Flavobacteriia</taxon>
        <taxon>Flavobacteriales</taxon>
        <taxon>Flavobacteriaceae</taxon>
        <taxon>Pricia</taxon>
    </lineage>
</organism>
<name>A0ABU3L319_9FLAO</name>
<feature type="compositionally biased region" description="Basic and acidic residues" evidence="1">
    <location>
        <begin position="55"/>
        <end position="74"/>
    </location>
</feature>
<evidence type="ECO:0000313" key="4">
    <source>
        <dbReference type="EMBL" id="MDT7827589.1"/>
    </source>
</evidence>
<evidence type="ECO:0000313" key="5">
    <source>
        <dbReference type="Proteomes" id="UP001250656"/>
    </source>
</evidence>
<feature type="compositionally biased region" description="Acidic residues" evidence="1">
    <location>
        <begin position="75"/>
        <end position="87"/>
    </location>
</feature>
<evidence type="ECO:0000259" key="3">
    <source>
        <dbReference type="Pfam" id="PF11396"/>
    </source>
</evidence>
<evidence type="ECO:0000256" key="1">
    <source>
        <dbReference type="SAM" id="MobiDB-lite"/>
    </source>
</evidence>
<sequence>MKKLIFTALIGLGCVTAYGQVPDPTEQQTEPTEQQVDPTQGITDNPTQELDDPTENERLTPTERETEAHERYQDGDVEEQEAVEPIDEQAQNADQQESGAPVNEGAQDVQQEDVQPMKEDDTPPRAQEQEQEPQVQEQDEDTDRARRYEDADAIKQETDDAVDEETQNAQQAAPKEMYDRSYPSVQDGDNEDASKYGDTDAVEQRAADQMDQEKQNVRQQANDAMDEKTQNVQEGAPTMDEEMTATMKGETDSLHQRDAQDNMQKMSDEGVRDMNMKDRSADDSGKMKKKKKMHEMSSDSDLGYSKIGKNQLPSKVRDAIDSKYPDASVQKIHRNEQGEYKIEVKTTETLHLDKDGKPVNQ</sequence>
<feature type="compositionally biased region" description="Polar residues" evidence="1">
    <location>
        <begin position="89"/>
        <end position="98"/>
    </location>
</feature>